<keyword evidence="6" id="KW-0282">Flagellum</keyword>
<dbReference type="InterPro" id="IPR042187">
    <property type="entry name" value="Flagellin_C_sub2"/>
</dbReference>
<dbReference type="PRINTS" id="PR00207">
    <property type="entry name" value="FLAGELLIN"/>
</dbReference>
<evidence type="ECO:0000256" key="1">
    <source>
        <dbReference type="ARBA" id="ARBA00005709"/>
    </source>
</evidence>
<evidence type="ECO:0000256" key="3">
    <source>
        <dbReference type="RuleBase" id="RU362073"/>
    </source>
</evidence>
<sequence length="290" mass="30692">MSITIGLNIAALRSARALNAASSDLSKTYQRLSSGLRINDASDDPAGLHLAAVLRRDALIANVAIQNANDAISLVRIEDSALETISNILQRMAELAQQSATGTFRNLQRSAMHAEFVALGSEIDRIAKITKFNNMTLLSNSRTIFAQVGFDAFSNSRIQIDAISATLEALDLAVGGSSVLMYSIIAATEDDSRAAAVTALAAVRDAIDNVAGRRGALGASESRLEIAVNNLQSVRENLLGAEHQIRDVDTAFEVAKMAALQITQQAASAVLAHANMQPSIALELLKPVKG</sequence>
<evidence type="ECO:0000259" key="5">
    <source>
        <dbReference type="Pfam" id="PF00700"/>
    </source>
</evidence>
<keyword evidence="2 3" id="KW-0975">Bacterial flagellum</keyword>
<keyword evidence="6" id="KW-0969">Cilium</keyword>
<dbReference type="PANTHER" id="PTHR42792">
    <property type="entry name" value="FLAGELLIN"/>
    <property type="match status" value="1"/>
</dbReference>
<dbReference type="Proteomes" id="UP000524246">
    <property type="component" value="Unassembled WGS sequence"/>
</dbReference>
<comment type="subcellular location">
    <subcellularLocation>
        <location evidence="3">Secreted</location>
    </subcellularLocation>
    <subcellularLocation>
        <location evidence="3">Bacterial flagellum</location>
    </subcellularLocation>
</comment>
<comment type="caution">
    <text evidence="6">The sequence shown here is derived from an EMBL/GenBank/DDBJ whole genome shotgun (WGS) entry which is preliminary data.</text>
</comment>
<feature type="domain" description="Flagellin N-terminal" evidence="4">
    <location>
        <begin position="7"/>
        <end position="143"/>
    </location>
</feature>
<organism evidence="6 7">
    <name type="scientific">SAR324 cluster bacterium</name>
    <dbReference type="NCBI Taxonomy" id="2024889"/>
    <lineage>
        <taxon>Bacteria</taxon>
        <taxon>Deltaproteobacteria</taxon>
        <taxon>SAR324 cluster</taxon>
    </lineage>
</organism>
<dbReference type="PANTHER" id="PTHR42792:SF2">
    <property type="entry name" value="FLAGELLIN"/>
    <property type="match status" value="1"/>
</dbReference>
<comment type="similarity">
    <text evidence="1 3">Belongs to the bacterial flagellin family.</text>
</comment>
<dbReference type="GO" id="GO:0005198">
    <property type="term" value="F:structural molecule activity"/>
    <property type="evidence" value="ECO:0007669"/>
    <property type="project" value="UniProtKB-UniRule"/>
</dbReference>
<evidence type="ECO:0000259" key="4">
    <source>
        <dbReference type="Pfam" id="PF00669"/>
    </source>
</evidence>
<dbReference type="InterPro" id="IPR046358">
    <property type="entry name" value="Flagellin_C"/>
</dbReference>
<gene>
    <name evidence="6" type="ORF">GYA55_03230</name>
</gene>
<protein>
    <recommendedName>
        <fullName evidence="3">Flagellin</fullName>
    </recommendedName>
</protein>
<keyword evidence="6" id="KW-0966">Cell projection</keyword>
<dbReference type="AlphaFoldDB" id="A0A7X9IJK6"/>
<dbReference type="GO" id="GO:0009288">
    <property type="term" value="C:bacterial-type flagellum"/>
    <property type="evidence" value="ECO:0007669"/>
    <property type="project" value="UniProtKB-SubCell"/>
</dbReference>
<name>A0A7X9IJK6_9DELT</name>
<comment type="function">
    <text evidence="3">Flagellin is the subunit protein which polymerizes to form the filaments of bacterial flagella.</text>
</comment>
<keyword evidence="3" id="KW-0964">Secreted</keyword>
<dbReference type="GO" id="GO:0005576">
    <property type="term" value="C:extracellular region"/>
    <property type="evidence" value="ECO:0007669"/>
    <property type="project" value="UniProtKB-SubCell"/>
</dbReference>
<dbReference type="Pfam" id="PF00669">
    <property type="entry name" value="Flagellin_N"/>
    <property type="match status" value="1"/>
</dbReference>
<dbReference type="Pfam" id="PF00700">
    <property type="entry name" value="Flagellin_C"/>
    <property type="match status" value="1"/>
</dbReference>
<proteinExistence type="inferred from homology"/>
<accession>A0A7X9IJK6</accession>
<evidence type="ECO:0000256" key="2">
    <source>
        <dbReference type="ARBA" id="ARBA00023143"/>
    </source>
</evidence>
<dbReference type="InterPro" id="IPR001029">
    <property type="entry name" value="Flagellin_N"/>
</dbReference>
<dbReference type="EMBL" id="JAAZON010000125">
    <property type="protein sequence ID" value="NMC62159.1"/>
    <property type="molecule type" value="Genomic_DNA"/>
</dbReference>
<evidence type="ECO:0000313" key="6">
    <source>
        <dbReference type="EMBL" id="NMC62159.1"/>
    </source>
</evidence>
<dbReference type="Gene3D" id="1.20.1330.10">
    <property type="entry name" value="f41 fragment of flagellin, N-terminal domain"/>
    <property type="match status" value="1"/>
</dbReference>
<reference evidence="6 7" key="1">
    <citation type="journal article" date="2020" name="Biotechnol. Biofuels">
        <title>New insights from the biogas microbiome by comprehensive genome-resolved metagenomics of nearly 1600 species originating from multiple anaerobic digesters.</title>
        <authorList>
            <person name="Campanaro S."/>
            <person name="Treu L."/>
            <person name="Rodriguez-R L.M."/>
            <person name="Kovalovszki A."/>
            <person name="Ziels R.M."/>
            <person name="Maus I."/>
            <person name="Zhu X."/>
            <person name="Kougias P.G."/>
            <person name="Basile A."/>
            <person name="Luo G."/>
            <person name="Schluter A."/>
            <person name="Konstantinidis K.T."/>
            <person name="Angelidaki I."/>
        </authorList>
    </citation>
    <scope>NUCLEOTIDE SEQUENCE [LARGE SCALE GENOMIC DNA]</scope>
    <source>
        <strain evidence="6">AS27yjCOA_65</strain>
    </source>
</reference>
<feature type="domain" description="Flagellin C-terminal" evidence="5">
    <location>
        <begin position="201"/>
        <end position="285"/>
    </location>
</feature>
<dbReference type="SUPFAM" id="SSF64518">
    <property type="entry name" value="Phase 1 flagellin"/>
    <property type="match status" value="1"/>
</dbReference>
<evidence type="ECO:0000313" key="7">
    <source>
        <dbReference type="Proteomes" id="UP000524246"/>
    </source>
</evidence>
<dbReference type="Gene3D" id="6.10.10.10">
    <property type="entry name" value="Flagellar export chaperone, C-terminal domain"/>
    <property type="match status" value="1"/>
</dbReference>
<dbReference type="InterPro" id="IPR001492">
    <property type="entry name" value="Flagellin"/>
</dbReference>